<dbReference type="AlphaFoldDB" id="A0A0G3G4N3"/>
<proteinExistence type="predicted"/>
<dbReference type="Pfam" id="PF08376">
    <property type="entry name" value="NIT"/>
    <property type="match status" value="1"/>
</dbReference>
<dbReference type="InterPro" id="IPR005561">
    <property type="entry name" value="ANTAR"/>
</dbReference>
<sequence>MSQNLPPNTLSPSVSYEEAIGDFLVASRKCEVVSLERLLEAVQLVGCIRALVHQLQRERGASSLWIGSAGQRYAEELGQYRTESDTTAAAFREHLDGWLQPGACAHARSRLLGRMALALHGLSGLPSLREEVNERTLSPMEAMRGFSELIRSLLAVVFEAADSATDPEVSGALVALLNFMQGKELAGQERAIGAAGFGQGVFDGELRQALLHRIDAQERSFRIFSEFAPESACGAWRQLQGASFAAEVERLRRQACTQADGQPAPARAEAWFACTTARIDAMKEIEDRLEMHLNECCSARIVADRADLGAVRDRIAQLAESELRDSVPYAVFFGAPEGLDSDGVGGDNPLNVPIVGHSVMDLVQRQASRLQSVEDELQAARQALAERKTIERAKALLIQHRGLTEDQAYKLLRQTAMNQNRRLAEVAEATVAMSDLLGKGL</sequence>
<reference evidence="1 2" key="1">
    <citation type="submission" date="2015-04" db="EMBL/GenBank/DDBJ databases">
        <title>Complete Sequence for the Genome of the Thioalkalivibrio versutus D301.</title>
        <authorList>
            <person name="Mu T."/>
            <person name="Zhou J."/>
            <person name="Xu X."/>
        </authorList>
    </citation>
    <scope>NUCLEOTIDE SEQUENCE [LARGE SCALE GENOMIC DNA]</scope>
    <source>
        <strain evidence="1 2">D301</strain>
    </source>
</reference>
<dbReference type="Pfam" id="PF03861">
    <property type="entry name" value="ANTAR"/>
    <property type="match status" value="1"/>
</dbReference>
<dbReference type="SUPFAM" id="SSF52172">
    <property type="entry name" value="CheY-like"/>
    <property type="match status" value="1"/>
</dbReference>
<dbReference type="PATRIC" id="fig|106634.4.peg.692"/>
<evidence type="ECO:0000313" key="1">
    <source>
        <dbReference type="EMBL" id="AKJ94472.1"/>
    </source>
</evidence>
<dbReference type="EMBL" id="CP011367">
    <property type="protein sequence ID" value="AKJ94472.1"/>
    <property type="molecule type" value="Genomic_DNA"/>
</dbReference>
<gene>
    <name evidence="1" type="ORF">TVD_03400</name>
</gene>
<dbReference type="RefSeq" id="WP_018650405.1">
    <property type="nucleotide sequence ID" value="NZ_CP011367.1"/>
</dbReference>
<keyword evidence="2" id="KW-1185">Reference proteome</keyword>
<dbReference type="SMART" id="SM01012">
    <property type="entry name" value="ANTAR"/>
    <property type="match status" value="1"/>
</dbReference>
<dbReference type="InterPro" id="IPR013587">
    <property type="entry name" value="Nitrate/nitrite_sensing"/>
</dbReference>
<dbReference type="PROSITE" id="PS50906">
    <property type="entry name" value="NIT"/>
    <property type="match status" value="1"/>
</dbReference>
<dbReference type="STRING" id="106634.TVD_03400"/>
<dbReference type="InterPro" id="IPR010910">
    <property type="entry name" value="Nitrate/nitrite_sensing_bac"/>
</dbReference>
<dbReference type="OrthoDB" id="9782798at2"/>
<dbReference type="Gene3D" id="1.10.10.10">
    <property type="entry name" value="Winged helix-like DNA-binding domain superfamily/Winged helix DNA-binding domain"/>
    <property type="match status" value="1"/>
</dbReference>
<dbReference type="GO" id="GO:0003723">
    <property type="term" value="F:RNA binding"/>
    <property type="evidence" value="ECO:0007669"/>
    <property type="project" value="InterPro"/>
</dbReference>
<protein>
    <submittedName>
        <fullName evidence="1">Transcription antitermination regulator</fullName>
    </submittedName>
</protein>
<dbReference type="KEGG" id="tvr:TVD_03400"/>
<evidence type="ECO:0000313" key="2">
    <source>
        <dbReference type="Proteomes" id="UP000064201"/>
    </source>
</evidence>
<dbReference type="InterPro" id="IPR036388">
    <property type="entry name" value="WH-like_DNA-bd_sf"/>
</dbReference>
<dbReference type="PROSITE" id="PS50921">
    <property type="entry name" value="ANTAR"/>
    <property type="match status" value="1"/>
</dbReference>
<organism evidence="1 2">
    <name type="scientific">Thioalkalivibrio versutus</name>
    <dbReference type="NCBI Taxonomy" id="106634"/>
    <lineage>
        <taxon>Bacteria</taxon>
        <taxon>Pseudomonadati</taxon>
        <taxon>Pseudomonadota</taxon>
        <taxon>Gammaproteobacteria</taxon>
        <taxon>Chromatiales</taxon>
        <taxon>Ectothiorhodospiraceae</taxon>
        <taxon>Thioalkalivibrio</taxon>
    </lineage>
</organism>
<dbReference type="Proteomes" id="UP000064201">
    <property type="component" value="Chromosome"/>
</dbReference>
<dbReference type="InterPro" id="IPR011006">
    <property type="entry name" value="CheY-like_superfamily"/>
</dbReference>
<name>A0A0G3G4N3_9GAMM</name>
<accession>A0A0G3G4N3</accession>